<dbReference type="InterPro" id="IPR017853">
    <property type="entry name" value="GH"/>
</dbReference>
<dbReference type="PANTHER" id="PTHR42976">
    <property type="entry name" value="BIFUNCTIONAL CHITINASE/LYSOZYME-RELATED"/>
    <property type="match status" value="1"/>
</dbReference>
<reference evidence="3" key="1">
    <citation type="submission" date="2020-11" db="EMBL/GenBank/DDBJ databases">
        <title>Chlorella ohadii genome sequencing and assembly.</title>
        <authorList>
            <person name="Murik O."/>
            <person name="Treves H."/>
            <person name="Kedem I."/>
            <person name="Shotland Y."/>
            <person name="Kaplan A."/>
        </authorList>
    </citation>
    <scope>NUCLEOTIDE SEQUENCE</scope>
    <source>
        <strain evidence="3">1</strain>
    </source>
</reference>
<protein>
    <recommendedName>
        <fullName evidence="2">CBM2 domain-containing protein</fullName>
    </recommendedName>
</protein>
<dbReference type="InterPro" id="IPR012291">
    <property type="entry name" value="CBM2_carb-bd_dom_sf"/>
</dbReference>
<keyword evidence="1" id="KW-0732">Signal</keyword>
<dbReference type="Gene3D" id="2.60.40.290">
    <property type="match status" value="1"/>
</dbReference>
<dbReference type="GO" id="GO:0004553">
    <property type="term" value="F:hydrolase activity, hydrolyzing O-glycosyl compounds"/>
    <property type="evidence" value="ECO:0007669"/>
    <property type="project" value="InterPro"/>
</dbReference>
<dbReference type="GO" id="GO:0030247">
    <property type="term" value="F:polysaccharide binding"/>
    <property type="evidence" value="ECO:0007669"/>
    <property type="project" value="InterPro"/>
</dbReference>
<evidence type="ECO:0000313" key="4">
    <source>
        <dbReference type="Proteomes" id="UP001205105"/>
    </source>
</evidence>
<dbReference type="PANTHER" id="PTHR42976:SF1">
    <property type="entry name" value="GH18 DOMAIN-CONTAINING PROTEIN-RELATED"/>
    <property type="match status" value="1"/>
</dbReference>
<evidence type="ECO:0000313" key="3">
    <source>
        <dbReference type="EMBL" id="KAI7836597.1"/>
    </source>
</evidence>
<dbReference type="InterPro" id="IPR008965">
    <property type="entry name" value="CBM2/CBM3_carb-bd_dom_sf"/>
</dbReference>
<feature type="signal peptide" evidence="1">
    <location>
        <begin position="1"/>
        <end position="20"/>
    </location>
</feature>
<dbReference type="Gene3D" id="3.20.20.80">
    <property type="entry name" value="Glycosidases"/>
    <property type="match status" value="1"/>
</dbReference>
<dbReference type="InterPro" id="IPR052750">
    <property type="entry name" value="GH18_Chitinase"/>
</dbReference>
<dbReference type="SUPFAM" id="SSF51445">
    <property type="entry name" value="(Trans)glycosidases"/>
    <property type="match status" value="1"/>
</dbReference>
<dbReference type="Pfam" id="PF00553">
    <property type="entry name" value="CBM_2"/>
    <property type="match status" value="1"/>
</dbReference>
<dbReference type="GO" id="GO:0005975">
    <property type="term" value="P:carbohydrate metabolic process"/>
    <property type="evidence" value="ECO:0007669"/>
    <property type="project" value="InterPro"/>
</dbReference>
<dbReference type="EMBL" id="JADXDR010000181">
    <property type="protein sequence ID" value="KAI7836597.1"/>
    <property type="molecule type" value="Genomic_DNA"/>
</dbReference>
<accession>A0AAD5DEH9</accession>
<dbReference type="Proteomes" id="UP001205105">
    <property type="component" value="Unassembled WGS sequence"/>
</dbReference>
<evidence type="ECO:0000256" key="1">
    <source>
        <dbReference type="SAM" id="SignalP"/>
    </source>
</evidence>
<dbReference type="SMART" id="SM00637">
    <property type="entry name" value="CBD_II"/>
    <property type="match status" value="1"/>
</dbReference>
<proteinExistence type="predicted"/>
<feature type="domain" description="CBM2" evidence="2">
    <location>
        <begin position="106"/>
        <end position="195"/>
    </location>
</feature>
<feature type="chain" id="PRO_5042003009" description="CBM2 domain-containing protein" evidence="1">
    <location>
        <begin position="21"/>
        <end position="527"/>
    </location>
</feature>
<organism evidence="3 4">
    <name type="scientific">Chlorella ohadii</name>
    <dbReference type="NCBI Taxonomy" id="2649997"/>
    <lineage>
        <taxon>Eukaryota</taxon>
        <taxon>Viridiplantae</taxon>
        <taxon>Chlorophyta</taxon>
        <taxon>core chlorophytes</taxon>
        <taxon>Trebouxiophyceae</taxon>
        <taxon>Chlorellales</taxon>
        <taxon>Chlorellaceae</taxon>
        <taxon>Chlorella clade</taxon>
        <taxon>Chlorella</taxon>
    </lineage>
</organism>
<sequence>MGVVLLLVLLALQAFAGCSADALTSGSYRLRLPGRLACASQGLLSSFACTSGNTRLTLLNRQPASTEWSLQPVQPTAKSIAATTLVRLVATSRTACGTTGGPKSNVTATAVEVSRWGLGYEGGFRLVNNNTYDILNWRLDFTFAGGNFTWGPSDGDVTWQGMAGQLVPKQWSQEIKAGATKEIRFGGSGPLPTNLQFIQVLSLLDSDNDPSQILSTSAPRVFSMPQFTQVLPLLDPDNDPSLKTRGAFPAKVFAPFVDVGLYPTPRLLDFFEATGQQWFTLAFITADQERKVPAWAGTIGLEKQFLMDQIRDVRLRGGDVIVSFGGAAGQELAQVVTDENALLAHYQAVIDLYKLRWVDFDVEGQAVAQPASYDRRNRVLARLQAANPGLIVSFTLPVLPTGLTADGVRLLESCAKYRVRVDVVNIMTMDYGDSAAPAPDGRMGDYAIQAAEATYRQALAAGLNATKIGNTPMIGRNDVETEVFYQADAHKVGRGRWFNGETYVSIQSSSIPQQPFEFTKIFKQYAG</sequence>
<dbReference type="CDD" id="cd06543">
    <property type="entry name" value="GH18_PF-ChiA-like"/>
    <property type="match status" value="1"/>
</dbReference>
<comment type="caution">
    <text evidence="3">The sequence shown here is derived from an EMBL/GenBank/DDBJ whole genome shotgun (WGS) entry which is preliminary data.</text>
</comment>
<dbReference type="AlphaFoldDB" id="A0AAD5DEH9"/>
<gene>
    <name evidence="3" type="ORF">COHA_009555</name>
</gene>
<dbReference type="SUPFAM" id="SSF49384">
    <property type="entry name" value="Carbohydrate-binding domain"/>
    <property type="match status" value="1"/>
</dbReference>
<evidence type="ECO:0000259" key="2">
    <source>
        <dbReference type="SMART" id="SM00637"/>
    </source>
</evidence>
<keyword evidence="4" id="KW-1185">Reference proteome</keyword>
<dbReference type="InterPro" id="IPR001919">
    <property type="entry name" value="CBD2"/>
</dbReference>
<name>A0AAD5DEH9_9CHLO</name>